<sequence>MSSNFKTKFKSKNTKRQLINAAYAPTENKYKAYMTALATVRLDMRDWADRFQNSLWLQHCDEGRRWGHMTMNLSHDTSQYWQSSVPRISVYNNFGLGRAKRLTLRLLGRLVSNGVPYVDPVFRLESVQKVYNTNFPLILDERMCPD</sequence>
<reference evidence="1 2" key="1">
    <citation type="journal article" date="2023" name="Plants (Basel)">
        <title>Bridging the Gap: Combining Genomics and Transcriptomics Approaches to Understand Stylosanthes scabra, an Orphan Legume from the Brazilian Caatinga.</title>
        <authorList>
            <person name="Ferreira-Neto J.R.C."/>
            <person name="da Silva M.D."/>
            <person name="Binneck E."/>
            <person name="de Melo N.F."/>
            <person name="da Silva R.H."/>
            <person name="de Melo A.L.T.M."/>
            <person name="Pandolfi V."/>
            <person name="Bustamante F.O."/>
            <person name="Brasileiro-Vidal A.C."/>
            <person name="Benko-Iseppon A.M."/>
        </authorList>
    </citation>
    <scope>NUCLEOTIDE SEQUENCE [LARGE SCALE GENOMIC DNA]</scope>
    <source>
        <tissue evidence="1">Leaves</tissue>
    </source>
</reference>
<accession>A0ABU6YHC1</accession>
<comment type="caution">
    <text evidence="1">The sequence shown here is derived from an EMBL/GenBank/DDBJ whole genome shotgun (WGS) entry which is preliminary data.</text>
</comment>
<protein>
    <submittedName>
        <fullName evidence="1">Uncharacterized protein</fullName>
    </submittedName>
</protein>
<proteinExistence type="predicted"/>
<name>A0ABU6YHC1_9FABA</name>
<organism evidence="1 2">
    <name type="scientific">Stylosanthes scabra</name>
    <dbReference type="NCBI Taxonomy" id="79078"/>
    <lineage>
        <taxon>Eukaryota</taxon>
        <taxon>Viridiplantae</taxon>
        <taxon>Streptophyta</taxon>
        <taxon>Embryophyta</taxon>
        <taxon>Tracheophyta</taxon>
        <taxon>Spermatophyta</taxon>
        <taxon>Magnoliopsida</taxon>
        <taxon>eudicotyledons</taxon>
        <taxon>Gunneridae</taxon>
        <taxon>Pentapetalae</taxon>
        <taxon>rosids</taxon>
        <taxon>fabids</taxon>
        <taxon>Fabales</taxon>
        <taxon>Fabaceae</taxon>
        <taxon>Papilionoideae</taxon>
        <taxon>50 kb inversion clade</taxon>
        <taxon>dalbergioids sensu lato</taxon>
        <taxon>Dalbergieae</taxon>
        <taxon>Pterocarpus clade</taxon>
        <taxon>Stylosanthes</taxon>
    </lineage>
</organism>
<gene>
    <name evidence="1" type="ORF">PIB30_058295</name>
</gene>
<dbReference type="EMBL" id="JASCZI010242143">
    <property type="protein sequence ID" value="MED6209815.1"/>
    <property type="molecule type" value="Genomic_DNA"/>
</dbReference>
<evidence type="ECO:0000313" key="1">
    <source>
        <dbReference type="EMBL" id="MED6209815.1"/>
    </source>
</evidence>
<keyword evidence="2" id="KW-1185">Reference proteome</keyword>
<dbReference type="Proteomes" id="UP001341840">
    <property type="component" value="Unassembled WGS sequence"/>
</dbReference>
<evidence type="ECO:0000313" key="2">
    <source>
        <dbReference type="Proteomes" id="UP001341840"/>
    </source>
</evidence>